<evidence type="ECO:0000313" key="3">
    <source>
        <dbReference type="Proteomes" id="UP000294744"/>
    </source>
</evidence>
<dbReference type="RefSeq" id="WP_132625045.1">
    <property type="nucleotide sequence ID" value="NZ_SMKV01000024.1"/>
</dbReference>
<feature type="transmembrane region" description="Helical" evidence="1">
    <location>
        <begin position="379"/>
        <end position="399"/>
    </location>
</feature>
<feature type="transmembrane region" description="Helical" evidence="1">
    <location>
        <begin position="12"/>
        <end position="29"/>
    </location>
</feature>
<reference evidence="2 3" key="1">
    <citation type="submission" date="2019-03" db="EMBL/GenBank/DDBJ databases">
        <title>Draft genome sequences of novel Actinobacteria.</title>
        <authorList>
            <person name="Sahin N."/>
            <person name="Ay H."/>
            <person name="Saygin H."/>
        </authorList>
    </citation>
    <scope>NUCLEOTIDE SEQUENCE [LARGE SCALE GENOMIC DNA]</scope>
    <source>
        <strain evidence="2 3">16K404</strain>
    </source>
</reference>
<feature type="transmembrane region" description="Helical" evidence="1">
    <location>
        <begin position="324"/>
        <end position="342"/>
    </location>
</feature>
<keyword evidence="1" id="KW-0812">Transmembrane</keyword>
<keyword evidence="3" id="KW-1185">Reference proteome</keyword>
<feature type="transmembrane region" description="Helical" evidence="1">
    <location>
        <begin position="125"/>
        <end position="148"/>
    </location>
</feature>
<feature type="transmembrane region" description="Helical" evidence="1">
    <location>
        <begin position="193"/>
        <end position="215"/>
    </location>
</feature>
<feature type="transmembrane region" description="Helical" evidence="1">
    <location>
        <begin position="155"/>
        <end position="173"/>
    </location>
</feature>
<gene>
    <name evidence="2" type="ORF">E1161_18715</name>
</gene>
<proteinExistence type="predicted"/>
<feature type="transmembrane region" description="Helical" evidence="1">
    <location>
        <begin position="73"/>
        <end position="94"/>
    </location>
</feature>
<dbReference type="OrthoDB" id="4325159at2"/>
<keyword evidence="1" id="KW-0472">Membrane</keyword>
<feature type="transmembrane region" description="Helical" evidence="1">
    <location>
        <begin position="405"/>
        <end position="429"/>
    </location>
</feature>
<feature type="transmembrane region" description="Helical" evidence="1">
    <location>
        <begin position="35"/>
        <end position="52"/>
    </location>
</feature>
<dbReference type="InterPro" id="IPR003474">
    <property type="entry name" value="Glcn_transporter"/>
</dbReference>
<dbReference type="AlphaFoldDB" id="A0A4V2Y743"/>
<feature type="transmembrane region" description="Helical" evidence="1">
    <location>
        <begin position="247"/>
        <end position="271"/>
    </location>
</feature>
<evidence type="ECO:0000313" key="2">
    <source>
        <dbReference type="EMBL" id="TDC90575.1"/>
    </source>
</evidence>
<evidence type="ECO:0000256" key="1">
    <source>
        <dbReference type="SAM" id="Phobius"/>
    </source>
</evidence>
<dbReference type="PANTHER" id="PTHR30354">
    <property type="entry name" value="GNT FAMILY GLUCONATE TRANSPORTER"/>
    <property type="match status" value="1"/>
</dbReference>
<organism evidence="2 3">
    <name type="scientific">Saccharopolyspora aridisoli</name>
    <dbReference type="NCBI Taxonomy" id="2530385"/>
    <lineage>
        <taxon>Bacteria</taxon>
        <taxon>Bacillati</taxon>
        <taxon>Actinomycetota</taxon>
        <taxon>Actinomycetes</taxon>
        <taxon>Pseudonocardiales</taxon>
        <taxon>Pseudonocardiaceae</taxon>
        <taxon>Saccharopolyspora</taxon>
    </lineage>
</organism>
<protein>
    <submittedName>
        <fullName evidence="2">GntP family permease</fullName>
    </submittedName>
</protein>
<dbReference type="Pfam" id="PF02447">
    <property type="entry name" value="GntP_permease"/>
    <property type="match status" value="1"/>
</dbReference>
<dbReference type="PIRSF" id="PIRSF002746">
    <property type="entry name" value="Gluconate_transporter"/>
    <property type="match status" value="1"/>
</dbReference>
<dbReference type="PANTHER" id="PTHR30354:SF25">
    <property type="entry name" value="INNER MEMBRANE PERMEASE YGBN"/>
    <property type="match status" value="1"/>
</dbReference>
<feature type="transmembrane region" description="Helical" evidence="1">
    <location>
        <begin position="441"/>
        <end position="466"/>
    </location>
</feature>
<keyword evidence="1" id="KW-1133">Transmembrane helix</keyword>
<dbReference type="Proteomes" id="UP000294744">
    <property type="component" value="Unassembled WGS sequence"/>
</dbReference>
<accession>A0A4V2Y743</accession>
<dbReference type="EMBL" id="SMKV01000024">
    <property type="protein sequence ID" value="TDC90575.1"/>
    <property type="molecule type" value="Genomic_DNA"/>
</dbReference>
<dbReference type="GO" id="GO:0005886">
    <property type="term" value="C:plasma membrane"/>
    <property type="evidence" value="ECO:0007669"/>
    <property type="project" value="TreeGrafter"/>
</dbReference>
<comment type="caution">
    <text evidence="2">The sequence shown here is derived from an EMBL/GenBank/DDBJ whole genome shotgun (WGS) entry which is preliminary data.</text>
</comment>
<dbReference type="NCBIfam" id="TIGR00791">
    <property type="entry name" value="gntP"/>
    <property type="match status" value="1"/>
</dbReference>
<dbReference type="GO" id="GO:0015128">
    <property type="term" value="F:gluconate transmembrane transporter activity"/>
    <property type="evidence" value="ECO:0007669"/>
    <property type="project" value="InterPro"/>
</dbReference>
<sequence length="467" mass="47740">MFLNWLQHETSGLLTLCAAGIAVLLVMIIRFRIEPFIALLVTGLLIALAAGLPVEDIVGTAQKSSDSLLEGGFASILGHITAIIGLGTILGSMLEASGGAQLLTRKLLGAFGEDRAPLAMGLSGLIFGIPVFFDIGIFVLAPLVYVVARQGKRSILLYCLPLVAGLSMTHAFLPPHPGPVVAAGLLGVDLGWIILMGLACGLPAFVVAGLLYPVWIGKRITLPVPADMLATADELAAKREGQRDPSLGVVALIIGLPMVLILGATFGSITLPEGSGALSVLTFLGNPTVALTIAVLLSFWLLGTRRGMTGRDLSELTSGALRPLGMLLLVVGAGGFFGKVLAETGVGDALAGSLQGVGLPMIVSAYVISSGLRIAQGSATVAIVTTGGIVAPLVGSAGLSQAQLALIAVAIAAGSIIASHVNDGGFWIISRYFGIPVSDMLKTWTVLETLLSLVAFGMAAGISLMVA</sequence>
<feature type="transmembrane region" description="Helical" evidence="1">
    <location>
        <begin position="277"/>
        <end position="303"/>
    </location>
</feature>
<name>A0A4V2Y743_9PSEU</name>